<proteinExistence type="predicted"/>
<dbReference type="InterPro" id="IPR054828">
    <property type="entry name" value="Vit_B12_bind_prot"/>
</dbReference>
<protein>
    <submittedName>
        <fullName evidence="3">Vitamin B12 ABC transporter, B12-binding component BtuF</fullName>
    </submittedName>
</protein>
<organism evidence="3">
    <name type="scientific">hydrothermal vent metagenome</name>
    <dbReference type="NCBI Taxonomy" id="652676"/>
    <lineage>
        <taxon>unclassified sequences</taxon>
        <taxon>metagenomes</taxon>
        <taxon>ecological metagenomes</taxon>
    </lineage>
</organism>
<dbReference type="Gene3D" id="3.40.50.1980">
    <property type="entry name" value="Nitrogenase molybdenum iron protein domain"/>
    <property type="match status" value="2"/>
</dbReference>
<dbReference type="Pfam" id="PF01497">
    <property type="entry name" value="Peripla_BP_2"/>
    <property type="match status" value="1"/>
</dbReference>
<evidence type="ECO:0000256" key="1">
    <source>
        <dbReference type="ARBA" id="ARBA00022729"/>
    </source>
</evidence>
<keyword evidence="1" id="KW-0732">Signal</keyword>
<dbReference type="GO" id="GO:0071281">
    <property type="term" value="P:cellular response to iron ion"/>
    <property type="evidence" value="ECO:0007669"/>
    <property type="project" value="TreeGrafter"/>
</dbReference>
<sequence>MGAGESVVGNTQYSLHPPASQSVAKVGGYFSPSLEKILILQPTLVLMQPNNTKLAKQLKKLSIPSKILAINRLPHITQAIKDLGKILNKEDKAKTIVSQIHTALEDIKGIVSNKKILIVIGHNTSLVKHIFVVGQNLYLDDIINASGNTNALQSTRKGQPILNQENLIATNPDIVILLAHSMHQRGLSKDDLISPWLRLPINASKTKDIYIIDKDYSGIPSDRLILFLRDFRGILLKIK</sequence>
<dbReference type="NCBIfam" id="NF038402">
    <property type="entry name" value="TroA_like"/>
    <property type="match status" value="1"/>
</dbReference>
<dbReference type="SUPFAM" id="SSF53807">
    <property type="entry name" value="Helical backbone' metal receptor"/>
    <property type="match status" value="1"/>
</dbReference>
<dbReference type="InterPro" id="IPR050902">
    <property type="entry name" value="ABC_Transporter_SBP"/>
</dbReference>
<dbReference type="PANTHER" id="PTHR30535">
    <property type="entry name" value="VITAMIN B12-BINDING PROTEIN"/>
    <property type="match status" value="1"/>
</dbReference>
<feature type="domain" description="Fe/B12 periplasmic-binding" evidence="2">
    <location>
        <begin position="1"/>
        <end position="239"/>
    </location>
</feature>
<evidence type="ECO:0000313" key="3">
    <source>
        <dbReference type="EMBL" id="SFV71661.1"/>
    </source>
</evidence>
<dbReference type="InterPro" id="IPR002491">
    <property type="entry name" value="ABC_transptr_periplasmic_BD"/>
</dbReference>
<dbReference type="EMBL" id="FPHM01000290">
    <property type="protein sequence ID" value="SFV71661.1"/>
    <property type="molecule type" value="Genomic_DNA"/>
</dbReference>
<gene>
    <name evidence="3" type="ORF">MNB_SV-13-936</name>
</gene>
<dbReference type="PANTHER" id="PTHR30535:SF34">
    <property type="entry name" value="MOLYBDATE-BINDING PROTEIN MOLA"/>
    <property type="match status" value="1"/>
</dbReference>
<name>A0A1W1D1A6_9ZZZZ</name>
<reference evidence="3" key="1">
    <citation type="submission" date="2016-10" db="EMBL/GenBank/DDBJ databases">
        <authorList>
            <person name="de Groot N.N."/>
        </authorList>
    </citation>
    <scope>NUCLEOTIDE SEQUENCE</scope>
</reference>
<dbReference type="AlphaFoldDB" id="A0A1W1D1A6"/>
<dbReference type="PROSITE" id="PS50983">
    <property type="entry name" value="FE_B12_PBP"/>
    <property type="match status" value="1"/>
</dbReference>
<accession>A0A1W1D1A6</accession>
<evidence type="ECO:0000259" key="2">
    <source>
        <dbReference type="PROSITE" id="PS50983"/>
    </source>
</evidence>